<dbReference type="Pfam" id="PF00326">
    <property type="entry name" value="Peptidase_S9"/>
    <property type="match status" value="1"/>
</dbReference>
<dbReference type="InterPro" id="IPR001375">
    <property type="entry name" value="Peptidase_S9_cat"/>
</dbReference>
<evidence type="ECO:0000313" key="3">
    <source>
        <dbReference type="EMBL" id="GAG30288.1"/>
    </source>
</evidence>
<feature type="non-terminal residue" evidence="3">
    <location>
        <position position="1"/>
    </location>
</feature>
<dbReference type="SUPFAM" id="SSF53474">
    <property type="entry name" value="alpha/beta-Hydrolases"/>
    <property type="match status" value="1"/>
</dbReference>
<sequence length="247" mass="27562">RITGPPPRNIPNPTAQGAGNPVVFWSYAFIPKGLDESKKYPLIVFPHGGVHANMGSSYAHIIGELIRQGYLVVAPEYRGSTGYGARLYKLIDYGGLEVEDTYAARNWMVENSGLVDPGRVGIMGWSHGGLHALLNVFEHPDDYQAAFAGVPVSDLVARMGYKTQHYRDLYSADHHIGKTAHEDVNEYRRRSPAWNAEKLRTPLLIHTNTTDEDVNVLEVEHLIKSLKAAGKEFEYKIFEEAQGGHFF</sequence>
<dbReference type="GO" id="GO:0004252">
    <property type="term" value="F:serine-type endopeptidase activity"/>
    <property type="evidence" value="ECO:0007669"/>
    <property type="project" value="TreeGrafter"/>
</dbReference>
<dbReference type="Gene3D" id="3.40.50.1820">
    <property type="entry name" value="alpha/beta hydrolase"/>
    <property type="match status" value="1"/>
</dbReference>
<feature type="non-terminal residue" evidence="3">
    <location>
        <position position="247"/>
    </location>
</feature>
<evidence type="ECO:0000259" key="2">
    <source>
        <dbReference type="Pfam" id="PF00326"/>
    </source>
</evidence>
<evidence type="ECO:0000256" key="1">
    <source>
        <dbReference type="ARBA" id="ARBA00022801"/>
    </source>
</evidence>
<dbReference type="InterPro" id="IPR029058">
    <property type="entry name" value="AB_hydrolase_fold"/>
</dbReference>
<keyword evidence="1" id="KW-0378">Hydrolase</keyword>
<gene>
    <name evidence="3" type="ORF">S01H1_68192</name>
</gene>
<dbReference type="PANTHER" id="PTHR42776">
    <property type="entry name" value="SERINE PEPTIDASE S9 FAMILY MEMBER"/>
    <property type="match status" value="1"/>
</dbReference>
<dbReference type="PANTHER" id="PTHR42776:SF27">
    <property type="entry name" value="DIPEPTIDYL PEPTIDASE FAMILY MEMBER 6"/>
    <property type="match status" value="1"/>
</dbReference>
<comment type="caution">
    <text evidence="3">The sequence shown here is derived from an EMBL/GenBank/DDBJ whole genome shotgun (WGS) entry which is preliminary data.</text>
</comment>
<reference evidence="3" key="1">
    <citation type="journal article" date="2014" name="Front. Microbiol.">
        <title>High frequency of phylogenetically diverse reductive dehalogenase-homologous genes in deep subseafloor sedimentary metagenomes.</title>
        <authorList>
            <person name="Kawai M."/>
            <person name="Futagami T."/>
            <person name="Toyoda A."/>
            <person name="Takaki Y."/>
            <person name="Nishi S."/>
            <person name="Hori S."/>
            <person name="Arai W."/>
            <person name="Tsubouchi T."/>
            <person name="Morono Y."/>
            <person name="Uchiyama I."/>
            <person name="Ito T."/>
            <person name="Fujiyama A."/>
            <person name="Inagaki F."/>
            <person name="Takami H."/>
        </authorList>
    </citation>
    <scope>NUCLEOTIDE SEQUENCE</scope>
    <source>
        <strain evidence="3">Expedition CK06-06</strain>
    </source>
</reference>
<dbReference type="AlphaFoldDB" id="X0X0U3"/>
<organism evidence="3">
    <name type="scientific">marine sediment metagenome</name>
    <dbReference type="NCBI Taxonomy" id="412755"/>
    <lineage>
        <taxon>unclassified sequences</taxon>
        <taxon>metagenomes</taxon>
        <taxon>ecological metagenomes</taxon>
    </lineage>
</organism>
<dbReference type="GO" id="GO:0006508">
    <property type="term" value="P:proteolysis"/>
    <property type="evidence" value="ECO:0007669"/>
    <property type="project" value="InterPro"/>
</dbReference>
<dbReference type="EMBL" id="BARS01045215">
    <property type="protein sequence ID" value="GAG30288.1"/>
    <property type="molecule type" value="Genomic_DNA"/>
</dbReference>
<protein>
    <recommendedName>
        <fullName evidence="2">Peptidase S9 prolyl oligopeptidase catalytic domain-containing protein</fullName>
    </recommendedName>
</protein>
<accession>X0X0U3</accession>
<feature type="domain" description="Peptidase S9 prolyl oligopeptidase catalytic" evidence="2">
    <location>
        <begin position="65"/>
        <end position="241"/>
    </location>
</feature>
<proteinExistence type="predicted"/>
<name>X0X0U3_9ZZZZ</name>